<protein>
    <submittedName>
        <fullName evidence="1">Uncharacterized protein</fullName>
    </submittedName>
</protein>
<dbReference type="AlphaFoldDB" id="A0A3M7SKY2"/>
<sequence length="84" mass="9969">MKEYVKNDSLVISTLLFNEFINDRNRMNQNTGFDLKSEKQKNFTLHKINDSKQLAAKTLENSKTNKIFFASFLFNNLYFFADQF</sequence>
<organism evidence="1 2">
    <name type="scientific">Brachionus plicatilis</name>
    <name type="common">Marine rotifer</name>
    <name type="synonym">Brachionus muelleri</name>
    <dbReference type="NCBI Taxonomy" id="10195"/>
    <lineage>
        <taxon>Eukaryota</taxon>
        <taxon>Metazoa</taxon>
        <taxon>Spiralia</taxon>
        <taxon>Gnathifera</taxon>
        <taxon>Rotifera</taxon>
        <taxon>Eurotatoria</taxon>
        <taxon>Monogononta</taxon>
        <taxon>Pseudotrocha</taxon>
        <taxon>Ploima</taxon>
        <taxon>Brachionidae</taxon>
        <taxon>Brachionus</taxon>
    </lineage>
</organism>
<dbReference type="EMBL" id="REGN01001209">
    <property type="protein sequence ID" value="RNA36267.1"/>
    <property type="molecule type" value="Genomic_DNA"/>
</dbReference>
<dbReference type="Proteomes" id="UP000276133">
    <property type="component" value="Unassembled WGS sequence"/>
</dbReference>
<name>A0A3M7SKY2_BRAPC</name>
<keyword evidence="2" id="KW-1185">Reference proteome</keyword>
<evidence type="ECO:0000313" key="2">
    <source>
        <dbReference type="Proteomes" id="UP000276133"/>
    </source>
</evidence>
<gene>
    <name evidence="1" type="ORF">BpHYR1_016618</name>
</gene>
<comment type="caution">
    <text evidence="1">The sequence shown here is derived from an EMBL/GenBank/DDBJ whole genome shotgun (WGS) entry which is preliminary data.</text>
</comment>
<evidence type="ECO:0000313" key="1">
    <source>
        <dbReference type="EMBL" id="RNA36267.1"/>
    </source>
</evidence>
<proteinExistence type="predicted"/>
<reference evidence="1 2" key="1">
    <citation type="journal article" date="2018" name="Sci. Rep.">
        <title>Genomic signatures of local adaptation to the degree of environmental predictability in rotifers.</title>
        <authorList>
            <person name="Franch-Gras L."/>
            <person name="Hahn C."/>
            <person name="Garcia-Roger E.M."/>
            <person name="Carmona M.J."/>
            <person name="Serra M."/>
            <person name="Gomez A."/>
        </authorList>
    </citation>
    <scope>NUCLEOTIDE SEQUENCE [LARGE SCALE GENOMIC DNA]</scope>
    <source>
        <strain evidence="1">HYR1</strain>
    </source>
</reference>
<accession>A0A3M7SKY2</accession>